<evidence type="ECO:0000256" key="5">
    <source>
        <dbReference type="ARBA" id="ARBA00022801"/>
    </source>
</evidence>
<dbReference type="Proteomes" id="UP000077096">
    <property type="component" value="Chromosome"/>
</dbReference>
<dbReference type="GO" id="GO:0030677">
    <property type="term" value="C:ribonuclease P complex"/>
    <property type="evidence" value="ECO:0007669"/>
    <property type="project" value="TreeGrafter"/>
</dbReference>
<comment type="subunit">
    <text evidence="7">Consists of a catalytic RNA component (M1 or rnpB) and a protein subunit.</text>
</comment>
<dbReference type="Gene3D" id="3.30.230.10">
    <property type="match status" value="1"/>
</dbReference>
<dbReference type="EMBL" id="CP011393">
    <property type="protein sequence ID" value="ANE42043.1"/>
    <property type="molecule type" value="Genomic_DNA"/>
</dbReference>
<dbReference type="InterPro" id="IPR020539">
    <property type="entry name" value="RNase_P_CS"/>
</dbReference>
<dbReference type="GO" id="GO:0001682">
    <property type="term" value="P:tRNA 5'-leader removal"/>
    <property type="evidence" value="ECO:0007669"/>
    <property type="project" value="UniProtKB-UniRule"/>
</dbReference>
<gene>
    <name evidence="7" type="primary">rnpA</name>
    <name evidence="9" type="ORF">JM64_08995</name>
</gene>
<dbReference type="PANTHER" id="PTHR33992">
    <property type="entry name" value="RIBONUCLEASE P PROTEIN COMPONENT"/>
    <property type="match status" value="1"/>
</dbReference>
<sequence>METHSLRKYTFRKRERLRLRRDISLVFKYGKAIQSEDFVVLYKKNGLDYSRLAIIVKRKFGKANRRNKLRRWIRECFRLNKDSIPKGYDFIVIARKALSEKFEKSNYKVVCKALLGNFERLIDAESNTGTY</sequence>
<evidence type="ECO:0000256" key="7">
    <source>
        <dbReference type="HAMAP-Rule" id="MF_00227"/>
    </source>
</evidence>
<dbReference type="GO" id="GO:0004526">
    <property type="term" value="F:ribonuclease P activity"/>
    <property type="evidence" value="ECO:0007669"/>
    <property type="project" value="UniProtKB-UniRule"/>
</dbReference>
<dbReference type="SUPFAM" id="SSF54211">
    <property type="entry name" value="Ribosomal protein S5 domain 2-like"/>
    <property type="match status" value="1"/>
</dbReference>
<dbReference type="InterPro" id="IPR020568">
    <property type="entry name" value="Ribosomal_Su5_D2-typ_SF"/>
</dbReference>
<protein>
    <recommendedName>
        <fullName evidence="7 8">Ribonuclease P protein component</fullName>
        <shortName evidence="7">RNase P protein</shortName>
        <shortName evidence="7">RNaseP protein</shortName>
        <ecNumber evidence="7 8">3.1.26.5</ecNumber>
    </recommendedName>
    <alternativeName>
        <fullName evidence="7">Protein C5</fullName>
    </alternativeName>
</protein>
<evidence type="ECO:0000313" key="9">
    <source>
        <dbReference type="EMBL" id="ANE42043.1"/>
    </source>
</evidence>
<dbReference type="EC" id="3.1.26.5" evidence="7 8"/>
<evidence type="ECO:0000256" key="8">
    <source>
        <dbReference type="NCBIfam" id="TIGR00188"/>
    </source>
</evidence>
<dbReference type="InterPro" id="IPR014721">
    <property type="entry name" value="Ribsml_uS5_D2-typ_fold_subgr"/>
</dbReference>
<dbReference type="AlphaFoldDB" id="A0A172T5D5"/>
<evidence type="ECO:0000256" key="6">
    <source>
        <dbReference type="ARBA" id="ARBA00022884"/>
    </source>
</evidence>
<dbReference type="PATRIC" id="fig|93466.3.peg.1881"/>
<keyword evidence="5 7" id="KW-0378">Hydrolase</keyword>
<accession>A0A172T5D5</accession>
<dbReference type="InterPro" id="IPR000100">
    <property type="entry name" value="RNase_P"/>
</dbReference>
<dbReference type="NCBIfam" id="TIGR00188">
    <property type="entry name" value="rnpA"/>
    <property type="match status" value="1"/>
</dbReference>
<dbReference type="PANTHER" id="PTHR33992:SF1">
    <property type="entry name" value="RIBONUCLEASE P PROTEIN COMPONENT"/>
    <property type="match status" value="1"/>
</dbReference>
<keyword evidence="3 7" id="KW-0540">Nuclease</keyword>
<dbReference type="KEGG" id="fng:JM64_08995"/>
<keyword evidence="6 7" id="KW-0694">RNA-binding</keyword>
<dbReference type="HAMAP" id="MF_00227">
    <property type="entry name" value="RNase_P"/>
    <property type="match status" value="1"/>
</dbReference>
<name>A0A172T5D5_FERPE</name>
<dbReference type="PROSITE" id="PS00648">
    <property type="entry name" value="RIBONUCLEASE_P"/>
    <property type="match status" value="1"/>
</dbReference>
<keyword evidence="2 7" id="KW-0819">tRNA processing</keyword>
<proteinExistence type="inferred from homology"/>
<evidence type="ECO:0000256" key="4">
    <source>
        <dbReference type="ARBA" id="ARBA00022759"/>
    </source>
</evidence>
<reference evidence="9 10" key="1">
    <citation type="submission" date="2014-08" db="EMBL/GenBank/DDBJ databases">
        <title>Fervidobacterium pennivorans DYC genome.</title>
        <authorList>
            <person name="Wushke S."/>
        </authorList>
    </citation>
    <scope>NUCLEOTIDE SEQUENCE [LARGE SCALE GENOMIC DNA]</scope>
    <source>
        <strain evidence="9 10">DYC</strain>
    </source>
</reference>
<organism evidence="9 10">
    <name type="scientific">Fervidobacterium pennivorans</name>
    <dbReference type="NCBI Taxonomy" id="93466"/>
    <lineage>
        <taxon>Bacteria</taxon>
        <taxon>Thermotogati</taxon>
        <taxon>Thermotogota</taxon>
        <taxon>Thermotogae</taxon>
        <taxon>Thermotogales</taxon>
        <taxon>Fervidobacteriaceae</taxon>
        <taxon>Fervidobacterium</taxon>
    </lineage>
</organism>
<comment type="catalytic activity">
    <reaction evidence="7">
        <text>Endonucleolytic cleavage of RNA, removing 5'-extranucleotides from tRNA precursor.</text>
        <dbReference type="EC" id="3.1.26.5"/>
    </reaction>
</comment>
<dbReference type="Pfam" id="PF00825">
    <property type="entry name" value="Ribonuclease_P"/>
    <property type="match status" value="1"/>
</dbReference>
<comment type="function">
    <text evidence="1 7">RNaseP catalyzes the removal of the 5'-leader sequence from pre-tRNA to produce the mature 5'-terminus. It can also cleave other RNA substrates such as 4.5S RNA. The protein component plays an auxiliary but essential role in vivo by binding to the 5'-leader sequence and broadening the substrate specificity of the ribozyme.</text>
</comment>
<evidence type="ECO:0000256" key="2">
    <source>
        <dbReference type="ARBA" id="ARBA00022694"/>
    </source>
</evidence>
<evidence type="ECO:0000313" key="10">
    <source>
        <dbReference type="Proteomes" id="UP000077096"/>
    </source>
</evidence>
<dbReference type="GO" id="GO:0042781">
    <property type="term" value="F:3'-tRNA processing endoribonuclease activity"/>
    <property type="evidence" value="ECO:0007669"/>
    <property type="project" value="TreeGrafter"/>
</dbReference>
<evidence type="ECO:0000256" key="1">
    <source>
        <dbReference type="ARBA" id="ARBA00002663"/>
    </source>
</evidence>
<comment type="similarity">
    <text evidence="7">Belongs to the RnpA family.</text>
</comment>
<keyword evidence="4 7" id="KW-0255">Endonuclease</keyword>
<dbReference type="GO" id="GO:0000049">
    <property type="term" value="F:tRNA binding"/>
    <property type="evidence" value="ECO:0007669"/>
    <property type="project" value="UniProtKB-UniRule"/>
</dbReference>
<dbReference type="OrthoDB" id="9810867at2"/>
<evidence type="ECO:0000256" key="3">
    <source>
        <dbReference type="ARBA" id="ARBA00022722"/>
    </source>
</evidence>